<comment type="caution">
    <text evidence="1">The sequence shown here is derived from an EMBL/GenBank/DDBJ whole genome shotgun (WGS) entry which is preliminary data.</text>
</comment>
<sequence>MCRKLSTKGLMLWEWQAISSWSRASMATTTLLHTHTYTQVNGVKGQARIGPRVRRRSPVAVAQHVSAQPLGEVGANPVQLLRSRHGVEGQLLHVGLTEAVLRGGQSFYLYEDQFGVVDLVKRVFRGGEDV</sequence>
<organism evidence="1 2">
    <name type="scientific">Liparis tanakae</name>
    <name type="common">Tanaka's snailfish</name>
    <dbReference type="NCBI Taxonomy" id="230148"/>
    <lineage>
        <taxon>Eukaryota</taxon>
        <taxon>Metazoa</taxon>
        <taxon>Chordata</taxon>
        <taxon>Craniata</taxon>
        <taxon>Vertebrata</taxon>
        <taxon>Euteleostomi</taxon>
        <taxon>Actinopterygii</taxon>
        <taxon>Neopterygii</taxon>
        <taxon>Teleostei</taxon>
        <taxon>Neoteleostei</taxon>
        <taxon>Acanthomorphata</taxon>
        <taxon>Eupercaria</taxon>
        <taxon>Perciformes</taxon>
        <taxon>Cottioidei</taxon>
        <taxon>Cottales</taxon>
        <taxon>Liparidae</taxon>
        <taxon>Liparis</taxon>
    </lineage>
</organism>
<protein>
    <submittedName>
        <fullName evidence="1">Uncharacterized protein</fullName>
    </submittedName>
</protein>
<reference evidence="1 2" key="1">
    <citation type="submission" date="2019-03" db="EMBL/GenBank/DDBJ databases">
        <title>First draft genome of Liparis tanakae, snailfish: a comprehensive survey of snailfish specific genes.</title>
        <authorList>
            <person name="Kim W."/>
            <person name="Song I."/>
            <person name="Jeong J.-H."/>
            <person name="Kim D."/>
            <person name="Kim S."/>
            <person name="Ryu S."/>
            <person name="Song J.Y."/>
            <person name="Lee S.K."/>
        </authorList>
    </citation>
    <scope>NUCLEOTIDE SEQUENCE [LARGE SCALE GENOMIC DNA]</scope>
    <source>
        <tissue evidence="1">Muscle</tissue>
    </source>
</reference>
<dbReference type="AlphaFoldDB" id="A0A4Z2F047"/>
<dbReference type="EMBL" id="SRLO01001990">
    <property type="protein sequence ID" value="TNN34323.1"/>
    <property type="molecule type" value="Genomic_DNA"/>
</dbReference>
<proteinExistence type="predicted"/>
<evidence type="ECO:0000313" key="2">
    <source>
        <dbReference type="Proteomes" id="UP000314294"/>
    </source>
</evidence>
<dbReference type="Proteomes" id="UP000314294">
    <property type="component" value="Unassembled WGS sequence"/>
</dbReference>
<name>A0A4Z2F047_9TELE</name>
<accession>A0A4Z2F047</accession>
<keyword evidence="2" id="KW-1185">Reference proteome</keyword>
<evidence type="ECO:0000313" key="1">
    <source>
        <dbReference type="EMBL" id="TNN34323.1"/>
    </source>
</evidence>
<gene>
    <name evidence="1" type="ORF">EYF80_055515</name>
</gene>